<organism evidence="2 3">
    <name type="scientific">Ancylostoma ceylanicum</name>
    <dbReference type="NCBI Taxonomy" id="53326"/>
    <lineage>
        <taxon>Eukaryota</taxon>
        <taxon>Metazoa</taxon>
        <taxon>Ecdysozoa</taxon>
        <taxon>Nematoda</taxon>
        <taxon>Chromadorea</taxon>
        <taxon>Rhabditida</taxon>
        <taxon>Rhabditina</taxon>
        <taxon>Rhabditomorpha</taxon>
        <taxon>Strongyloidea</taxon>
        <taxon>Ancylostomatidae</taxon>
        <taxon>Ancylostomatinae</taxon>
        <taxon>Ancylostoma</taxon>
    </lineage>
</organism>
<accession>A0A016TUW4</accession>
<dbReference type="AlphaFoldDB" id="A0A016TUW4"/>
<sequence>MTTFLAAYLWVRGVVWSTLRLSSKILLWALAALWRLLKWIQLWFLMKKLNFKRFYLCLTYLLTGCVVLSALRSLRILLWVLAAL</sequence>
<keyword evidence="1" id="KW-1133">Transmembrane helix</keyword>
<proteinExistence type="predicted"/>
<evidence type="ECO:0000313" key="3">
    <source>
        <dbReference type="Proteomes" id="UP000024635"/>
    </source>
</evidence>
<evidence type="ECO:0000256" key="1">
    <source>
        <dbReference type="SAM" id="Phobius"/>
    </source>
</evidence>
<keyword evidence="3" id="KW-1185">Reference proteome</keyword>
<reference evidence="3" key="1">
    <citation type="journal article" date="2015" name="Nat. Genet.">
        <title>The genome and transcriptome of the zoonotic hookworm Ancylostoma ceylanicum identify infection-specific gene families.</title>
        <authorList>
            <person name="Schwarz E.M."/>
            <person name="Hu Y."/>
            <person name="Antoshechkin I."/>
            <person name="Miller M.M."/>
            <person name="Sternberg P.W."/>
            <person name="Aroian R.V."/>
        </authorList>
    </citation>
    <scope>NUCLEOTIDE SEQUENCE</scope>
    <source>
        <strain evidence="3">HY135</strain>
    </source>
</reference>
<dbReference type="OrthoDB" id="5872984at2759"/>
<name>A0A016TUW4_9BILA</name>
<protein>
    <submittedName>
        <fullName evidence="2">Uncharacterized protein</fullName>
    </submittedName>
</protein>
<comment type="caution">
    <text evidence="2">The sequence shown here is derived from an EMBL/GenBank/DDBJ whole genome shotgun (WGS) entry which is preliminary data.</text>
</comment>
<dbReference type="EMBL" id="JARK01001411">
    <property type="protein sequence ID" value="EYC06565.1"/>
    <property type="molecule type" value="Genomic_DNA"/>
</dbReference>
<evidence type="ECO:0000313" key="2">
    <source>
        <dbReference type="EMBL" id="EYC06565.1"/>
    </source>
</evidence>
<keyword evidence="1" id="KW-0472">Membrane</keyword>
<dbReference type="Proteomes" id="UP000024635">
    <property type="component" value="Unassembled WGS sequence"/>
</dbReference>
<gene>
    <name evidence="2" type="primary">Acey_s0075.g963</name>
    <name evidence="2" type="ORF">Y032_0075g963</name>
</gene>
<keyword evidence="1" id="KW-0812">Transmembrane</keyword>
<feature type="transmembrane region" description="Helical" evidence="1">
    <location>
        <begin position="58"/>
        <end position="82"/>
    </location>
</feature>
<feature type="transmembrane region" description="Helical" evidence="1">
    <location>
        <begin position="25"/>
        <end position="46"/>
    </location>
</feature>